<gene>
    <name evidence="1" type="ORF">SLEP1_g31911</name>
</gene>
<proteinExistence type="predicted"/>
<evidence type="ECO:0000313" key="2">
    <source>
        <dbReference type="Proteomes" id="UP001054252"/>
    </source>
</evidence>
<dbReference type="GO" id="GO:0046856">
    <property type="term" value="P:phosphatidylinositol dephosphorylation"/>
    <property type="evidence" value="ECO:0007669"/>
    <property type="project" value="TreeGrafter"/>
</dbReference>
<dbReference type="EMBL" id="BPVZ01000059">
    <property type="protein sequence ID" value="GKV22002.1"/>
    <property type="molecule type" value="Genomic_DNA"/>
</dbReference>
<evidence type="ECO:0000313" key="1">
    <source>
        <dbReference type="EMBL" id="GKV22002.1"/>
    </source>
</evidence>
<accession>A0AAV5KBP5</accession>
<sequence>MESSQNLYVAFHSGALMWAEHGDEISLEYTGTYALKGDLVRYGKQILAGIIKDGMSALSTYYLNNFQDEIRKLLKLFHVSQDALDLVSGRYMVSRSNPSPFQVKRFESSSYLPVASALLIGGLTLTSFTIQQAGRNAQQYMSSMIWAGVTAGMAALVKANGRQFSPDLACVACCKTL</sequence>
<name>A0AAV5KBP5_9ROSI</name>
<organism evidence="1 2">
    <name type="scientific">Rubroshorea leprosula</name>
    <dbReference type="NCBI Taxonomy" id="152421"/>
    <lineage>
        <taxon>Eukaryota</taxon>
        <taxon>Viridiplantae</taxon>
        <taxon>Streptophyta</taxon>
        <taxon>Embryophyta</taxon>
        <taxon>Tracheophyta</taxon>
        <taxon>Spermatophyta</taxon>
        <taxon>Magnoliopsida</taxon>
        <taxon>eudicotyledons</taxon>
        <taxon>Gunneridae</taxon>
        <taxon>Pentapetalae</taxon>
        <taxon>rosids</taxon>
        <taxon>malvids</taxon>
        <taxon>Malvales</taxon>
        <taxon>Dipterocarpaceae</taxon>
        <taxon>Rubroshorea</taxon>
    </lineage>
</organism>
<protein>
    <submittedName>
        <fullName evidence="1">Uncharacterized protein</fullName>
    </submittedName>
</protein>
<reference evidence="1 2" key="1">
    <citation type="journal article" date="2021" name="Commun. Biol.">
        <title>The genome of Shorea leprosula (Dipterocarpaceae) highlights the ecological relevance of drought in aseasonal tropical rainforests.</title>
        <authorList>
            <person name="Ng K.K.S."/>
            <person name="Kobayashi M.J."/>
            <person name="Fawcett J.A."/>
            <person name="Hatakeyama M."/>
            <person name="Paape T."/>
            <person name="Ng C.H."/>
            <person name="Ang C.C."/>
            <person name="Tnah L.H."/>
            <person name="Lee C.T."/>
            <person name="Nishiyama T."/>
            <person name="Sese J."/>
            <person name="O'Brien M.J."/>
            <person name="Copetti D."/>
            <person name="Mohd Noor M.I."/>
            <person name="Ong R.C."/>
            <person name="Putra M."/>
            <person name="Sireger I.Z."/>
            <person name="Indrioko S."/>
            <person name="Kosugi Y."/>
            <person name="Izuno A."/>
            <person name="Isagi Y."/>
            <person name="Lee S.L."/>
            <person name="Shimizu K.K."/>
        </authorList>
    </citation>
    <scope>NUCLEOTIDE SEQUENCE [LARGE SCALE GENOMIC DNA]</scope>
    <source>
        <strain evidence="1">214</strain>
    </source>
</reference>
<dbReference type="GO" id="GO:0043812">
    <property type="term" value="F:phosphatidylinositol-4-phosphate phosphatase activity"/>
    <property type="evidence" value="ECO:0007669"/>
    <property type="project" value="TreeGrafter"/>
</dbReference>
<dbReference type="GO" id="GO:0005783">
    <property type="term" value="C:endoplasmic reticulum"/>
    <property type="evidence" value="ECO:0007669"/>
    <property type="project" value="TreeGrafter"/>
</dbReference>
<dbReference type="AlphaFoldDB" id="A0AAV5KBP5"/>
<comment type="caution">
    <text evidence="1">The sequence shown here is derived from an EMBL/GenBank/DDBJ whole genome shotgun (WGS) entry which is preliminary data.</text>
</comment>
<dbReference type="PANTHER" id="PTHR45662">
    <property type="entry name" value="PHOSPHATIDYLINOSITIDE PHOSPHATASE SAC1"/>
    <property type="match status" value="1"/>
</dbReference>
<dbReference type="Proteomes" id="UP001054252">
    <property type="component" value="Unassembled WGS sequence"/>
</dbReference>
<dbReference type="PANTHER" id="PTHR45662:SF10">
    <property type="entry name" value="PHOSPHOINOSITIDE PHOSPHATASE SAC8"/>
    <property type="match status" value="1"/>
</dbReference>
<keyword evidence="2" id="KW-1185">Reference proteome</keyword>